<name>A0A242AA27_9ENTE</name>
<reference evidence="1 2" key="1">
    <citation type="submission" date="2017-05" db="EMBL/GenBank/DDBJ databases">
        <title>The Genome Sequence of Enterococcus sp. 8G7_MSG3316.</title>
        <authorList>
            <consortium name="The Broad Institute Genomics Platform"/>
            <consortium name="The Broad Institute Genomic Center for Infectious Diseases"/>
            <person name="Earl A."/>
            <person name="Manson A."/>
            <person name="Schwartman J."/>
            <person name="Gilmore M."/>
            <person name="Abouelleil A."/>
            <person name="Cao P."/>
            <person name="Chapman S."/>
            <person name="Cusick C."/>
            <person name="Shea T."/>
            <person name="Young S."/>
            <person name="Neafsey D."/>
            <person name="Nusbaum C."/>
            <person name="Birren B."/>
        </authorList>
    </citation>
    <scope>NUCLEOTIDE SEQUENCE [LARGE SCALE GENOMIC DNA]</scope>
    <source>
        <strain evidence="1 2">8G7_MSG3316</strain>
    </source>
</reference>
<dbReference type="AlphaFoldDB" id="A0A242AA27"/>
<evidence type="ECO:0000313" key="2">
    <source>
        <dbReference type="Proteomes" id="UP000195043"/>
    </source>
</evidence>
<proteinExistence type="predicted"/>
<organism evidence="1 2">
    <name type="scientific">Candidatus Enterococcus testudinis</name>
    <dbReference type="NCBI Taxonomy" id="1834191"/>
    <lineage>
        <taxon>Bacteria</taxon>
        <taxon>Bacillati</taxon>
        <taxon>Bacillota</taxon>
        <taxon>Bacilli</taxon>
        <taxon>Lactobacillales</taxon>
        <taxon>Enterococcaceae</taxon>
        <taxon>Enterococcus</taxon>
    </lineage>
</organism>
<dbReference type="STRING" id="1834191.A5886_003008"/>
<dbReference type="EMBL" id="NGKU01000001">
    <property type="protein sequence ID" value="OTN77907.1"/>
    <property type="molecule type" value="Genomic_DNA"/>
</dbReference>
<dbReference type="RefSeq" id="WP_086275861.1">
    <property type="nucleotide sequence ID" value="NZ_NGKU01000001.1"/>
</dbReference>
<dbReference type="Gene3D" id="3.40.50.300">
    <property type="entry name" value="P-loop containing nucleotide triphosphate hydrolases"/>
    <property type="match status" value="1"/>
</dbReference>
<sequence length="63" mass="7173">MVKVLLTGMSGVGKSTILDHIRSSGHPCIDLDYNDWIIFDETVADYLMDTNKIIRYIEAHPYS</sequence>
<dbReference type="InterPro" id="IPR027417">
    <property type="entry name" value="P-loop_NTPase"/>
</dbReference>
<dbReference type="SUPFAM" id="SSF53795">
    <property type="entry name" value="PEP carboxykinase-like"/>
    <property type="match status" value="1"/>
</dbReference>
<evidence type="ECO:0008006" key="3">
    <source>
        <dbReference type="Google" id="ProtNLM"/>
    </source>
</evidence>
<accession>A0A242AA27</accession>
<protein>
    <recommendedName>
        <fullName evidence="3">Shikimate kinase</fullName>
    </recommendedName>
</protein>
<dbReference type="OrthoDB" id="5019413at2"/>
<keyword evidence="2" id="KW-1185">Reference proteome</keyword>
<gene>
    <name evidence="1" type="ORF">A5886_003008</name>
</gene>
<dbReference type="Proteomes" id="UP000195043">
    <property type="component" value="Unassembled WGS sequence"/>
</dbReference>
<comment type="caution">
    <text evidence="1">The sequence shown here is derived from an EMBL/GenBank/DDBJ whole genome shotgun (WGS) entry which is preliminary data.</text>
</comment>
<evidence type="ECO:0000313" key="1">
    <source>
        <dbReference type="EMBL" id="OTN77907.1"/>
    </source>
</evidence>